<dbReference type="GO" id="GO:0016020">
    <property type="term" value="C:membrane"/>
    <property type="evidence" value="ECO:0007669"/>
    <property type="project" value="UniProtKB-SubCell"/>
</dbReference>
<dbReference type="Proteomes" id="UP000039865">
    <property type="component" value="Unassembled WGS sequence"/>
</dbReference>
<dbReference type="EMBL" id="CCKQ01006846">
    <property type="protein sequence ID" value="CDW78186.1"/>
    <property type="molecule type" value="Genomic_DNA"/>
</dbReference>
<evidence type="ECO:0000256" key="4">
    <source>
        <dbReference type="ARBA" id="ARBA00023136"/>
    </source>
</evidence>
<dbReference type="OrthoDB" id="29879at2759"/>
<feature type="compositionally biased region" description="Polar residues" evidence="5">
    <location>
        <begin position="30"/>
        <end position="42"/>
    </location>
</feature>
<evidence type="ECO:0000256" key="3">
    <source>
        <dbReference type="ARBA" id="ARBA00022989"/>
    </source>
</evidence>
<name>A0A078A8I6_STYLE</name>
<dbReference type="PANTHER" id="PTHR21535:SF51">
    <property type="entry name" value="MANGANESE RESISTANCE PROTEIN MNR2"/>
    <property type="match status" value="1"/>
</dbReference>
<evidence type="ECO:0000256" key="6">
    <source>
        <dbReference type="SAM" id="Phobius"/>
    </source>
</evidence>
<dbReference type="Pfam" id="PF01544">
    <property type="entry name" value="CorA"/>
    <property type="match status" value="1"/>
</dbReference>
<reference evidence="7 8" key="1">
    <citation type="submission" date="2014-06" db="EMBL/GenBank/DDBJ databases">
        <authorList>
            <person name="Swart Estienne"/>
        </authorList>
    </citation>
    <scope>NUCLEOTIDE SEQUENCE [LARGE SCALE GENOMIC DNA]</scope>
    <source>
        <strain evidence="7 8">130c</strain>
    </source>
</reference>
<feature type="region of interest" description="Disordered" evidence="5">
    <location>
        <begin position="379"/>
        <end position="400"/>
    </location>
</feature>
<keyword evidence="8" id="KW-1185">Reference proteome</keyword>
<dbReference type="PANTHER" id="PTHR21535">
    <property type="entry name" value="MAGNESIUM AND COBALT TRANSPORT PROTEIN/MITOCHONDRIAL IMPORT INNER MEMBRANE TRANSLOCASE SUBUNIT TIM8"/>
    <property type="match status" value="1"/>
</dbReference>
<accession>A0A078A8I6</accession>
<feature type="transmembrane region" description="Helical" evidence="6">
    <location>
        <begin position="576"/>
        <end position="595"/>
    </location>
</feature>
<evidence type="ECO:0000256" key="2">
    <source>
        <dbReference type="ARBA" id="ARBA00022692"/>
    </source>
</evidence>
<keyword evidence="4 6" id="KW-0472">Membrane</keyword>
<dbReference type="GO" id="GO:0046873">
    <property type="term" value="F:metal ion transmembrane transporter activity"/>
    <property type="evidence" value="ECO:0007669"/>
    <property type="project" value="InterPro"/>
</dbReference>
<comment type="subcellular location">
    <subcellularLocation>
        <location evidence="1">Membrane</location>
        <topology evidence="1">Multi-pass membrane protein</topology>
    </subcellularLocation>
</comment>
<dbReference type="AlphaFoldDB" id="A0A078A8I6"/>
<feature type="compositionally biased region" description="Polar residues" evidence="5">
    <location>
        <begin position="1"/>
        <end position="16"/>
    </location>
</feature>
<feature type="compositionally biased region" description="Polar residues" evidence="5">
    <location>
        <begin position="387"/>
        <end position="400"/>
    </location>
</feature>
<dbReference type="InterPro" id="IPR045863">
    <property type="entry name" value="CorA_TM1_TM2"/>
</dbReference>
<organism evidence="7 8">
    <name type="scientific">Stylonychia lemnae</name>
    <name type="common">Ciliate</name>
    <dbReference type="NCBI Taxonomy" id="5949"/>
    <lineage>
        <taxon>Eukaryota</taxon>
        <taxon>Sar</taxon>
        <taxon>Alveolata</taxon>
        <taxon>Ciliophora</taxon>
        <taxon>Intramacronucleata</taxon>
        <taxon>Spirotrichea</taxon>
        <taxon>Stichotrichia</taxon>
        <taxon>Sporadotrichida</taxon>
        <taxon>Oxytrichidae</taxon>
        <taxon>Stylonychinae</taxon>
        <taxon>Stylonychia</taxon>
    </lineage>
</organism>
<protein>
    <submittedName>
        <fullName evidence="7">-like mg2+ transporter</fullName>
    </submittedName>
</protein>
<gene>
    <name evidence="7" type="primary">Contig16661.g17745</name>
    <name evidence="7" type="ORF">STYLEM_7160</name>
</gene>
<feature type="region of interest" description="Disordered" evidence="5">
    <location>
        <begin position="1"/>
        <end position="51"/>
    </location>
</feature>
<keyword evidence="2 6" id="KW-0812">Transmembrane</keyword>
<keyword evidence="3 6" id="KW-1133">Transmembrane helix</keyword>
<dbReference type="SUPFAM" id="SSF144083">
    <property type="entry name" value="Magnesium transport protein CorA, transmembrane region"/>
    <property type="match status" value="1"/>
</dbReference>
<evidence type="ECO:0000256" key="1">
    <source>
        <dbReference type="ARBA" id="ARBA00004141"/>
    </source>
</evidence>
<evidence type="ECO:0000313" key="8">
    <source>
        <dbReference type="Proteomes" id="UP000039865"/>
    </source>
</evidence>
<dbReference type="Gene3D" id="1.20.58.340">
    <property type="entry name" value="Magnesium transport protein CorA, transmembrane region"/>
    <property type="match status" value="1"/>
</dbReference>
<evidence type="ECO:0000313" key="7">
    <source>
        <dbReference type="EMBL" id="CDW78186.1"/>
    </source>
</evidence>
<sequence>MNNIDNPGTNGANFGSQAVAIGTSEDPEQKSMSDWPQFTQNSDNDDKTLRFSKDIPVSIPGFQSTLQLKRKASKKCRYTPHFHHINEIDLEMQNSHRRMLAQDVEEDSDDSYNKYSKEAHLQEGEKDIYEDSREIESTVQQQHNNFVNLKPPGNADYVELVKTIKRARLDSLMGVNHNFLENDASASQVLNKQLTATGGIYKIFDLGNKQYKDCTFSDILNFKRLLISTMRRATLITDFSNNERPNCYMILISQINESNLRQILQIYDLNPLLLWEIILKQQYDKVVKIDDQTAFYNFEVLEDNSLLRKFIVKVIHLLTKNMMFVFTTQRGQPGLMTLLRKIFKFKELSDQIENLRENDEENQTTQAAEKHALNNDKLSIIPKNSDDSLQVSENGNSSFYKSENSSLSQIVGKQQKRGLKYNKQQTEFSVGLATSGSLNCEDLIYGIIDESLRKIEPIIVSFDREAQALNNLSLNLSYQEKLGYVRRSHLAKDIMVHFQNDLEVKQQLFKKLQRQTFASPKLKLLIKFLKGRLCNSLIIMKKATTQIQLSDQTYENMVDSGIQEQSNNLNTIMQSLAAITVVILPFNVISGFMGMNVLVPFAEVESVLPFFMLFATSSVLAILLYYILKHMKWM</sequence>
<feature type="transmembrane region" description="Helical" evidence="6">
    <location>
        <begin position="607"/>
        <end position="628"/>
    </location>
</feature>
<evidence type="ECO:0000256" key="5">
    <source>
        <dbReference type="SAM" id="MobiDB-lite"/>
    </source>
</evidence>
<proteinExistence type="predicted"/>
<dbReference type="InterPro" id="IPR002523">
    <property type="entry name" value="MgTranspt_CorA/ZnTranspt_ZntB"/>
</dbReference>
<dbReference type="InParanoid" id="A0A078A8I6"/>